<reference evidence="1" key="1">
    <citation type="submission" date="2020-05" db="EMBL/GenBank/DDBJ databases">
        <authorList>
            <person name="Chiriac C."/>
            <person name="Salcher M."/>
            <person name="Ghai R."/>
            <person name="Kavagutti S V."/>
        </authorList>
    </citation>
    <scope>NUCLEOTIDE SEQUENCE</scope>
</reference>
<name>A0A6J6IWQ8_9ZZZZ</name>
<dbReference type="EMBL" id="CAEZVU010000008">
    <property type="protein sequence ID" value="CAB4628980.1"/>
    <property type="molecule type" value="Genomic_DNA"/>
</dbReference>
<dbReference type="AlphaFoldDB" id="A0A6J6IWQ8"/>
<gene>
    <name evidence="1" type="ORF">UFOPK2132_00103</name>
</gene>
<evidence type="ECO:0000313" key="1">
    <source>
        <dbReference type="EMBL" id="CAB4628980.1"/>
    </source>
</evidence>
<proteinExistence type="predicted"/>
<accession>A0A6J6IWQ8</accession>
<sequence length="69" mass="7287">MAGVIFLPSLRASTSASLGVFASPTLTVRFRRDLIPATSFFALDSVTAIFSIPFVSRGLPGTPVVELLC</sequence>
<protein>
    <submittedName>
        <fullName evidence="1">Unannotated protein</fullName>
    </submittedName>
</protein>
<organism evidence="1">
    <name type="scientific">freshwater metagenome</name>
    <dbReference type="NCBI Taxonomy" id="449393"/>
    <lineage>
        <taxon>unclassified sequences</taxon>
        <taxon>metagenomes</taxon>
        <taxon>ecological metagenomes</taxon>
    </lineage>
</organism>